<feature type="compositionally biased region" description="Polar residues" evidence="1">
    <location>
        <begin position="411"/>
        <end position="420"/>
    </location>
</feature>
<reference evidence="2" key="1">
    <citation type="journal article" date="2014" name="Genome Announc.">
        <title>Draft genome sequence of Rhodosporidium toruloides CECT1137, an oleaginous yeast of biotechnological interest.</title>
        <authorList>
            <person name="Morin N."/>
            <person name="Calcas X."/>
            <person name="Devillers H."/>
            <person name="Durrens P."/>
            <person name="Sherman D.J."/>
            <person name="Nicaud J.-M."/>
            <person name="Neuveglise C."/>
        </authorList>
    </citation>
    <scope>NUCLEOTIDE SEQUENCE</scope>
    <source>
        <strain evidence="2">CECT1137</strain>
    </source>
</reference>
<name>A0A061AZF8_RHOTO</name>
<gene>
    <name evidence="2" type="ORF">RHTO0S_07e06392g</name>
</gene>
<accession>A0A061AZF8</accession>
<dbReference type="OrthoDB" id="2530080at2759"/>
<dbReference type="AlphaFoldDB" id="A0A061AZF8"/>
<evidence type="ECO:0000256" key="1">
    <source>
        <dbReference type="SAM" id="MobiDB-lite"/>
    </source>
</evidence>
<dbReference type="InterPro" id="IPR032675">
    <property type="entry name" value="LRR_dom_sf"/>
</dbReference>
<feature type="region of interest" description="Disordered" evidence="1">
    <location>
        <begin position="401"/>
        <end position="421"/>
    </location>
</feature>
<dbReference type="EMBL" id="LK052942">
    <property type="protein sequence ID" value="CDR43006.1"/>
    <property type="molecule type" value="Genomic_DNA"/>
</dbReference>
<evidence type="ECO:0000313" key="2">
    <source>
        <dbReference type="EMBL" id="CDR43006.1"/>
    </source>
</evidence>
<sequence>MSAAPFANASAASRMSEEAVDLICSFARDMYWPDSTRTLRVLMLTSRQFVSSAIRALLYDPTRRLRHGWHSFVDLAFKLSDQPHLGTHVKRLDNLAGLLASVSAWYDHWMLPEQEFVVAIFLRHCPTVRSIGIPADLPSSRWAKELNRLPRLQQVTISQSISDEEEHFFEVAEVLHRVVGLAIPNLRLEDISWDDQDLLQHRQLTLHIADLTIFDCHVGGSRWELLPLSCPQLRRFEFRPWVPPHGLPLALLPATLETLVIGPPVKIGLATVIGSRTDRGRWALPLHALPFLPSLRYAEFSYSWIKHDDLRALASNCPVLEVLRLTNATWHPDEWRNGWMSDARLSAFLPRFSSLRQVNLGYIPDSTELSDDAWRGIPRTRRYCREKNIHLDYAYTSDLPEVGSTDRAQDDTTASPSSVWTDDYDFGPVDDFARRDPPIEFPWELFEDCGLSDYDYGSSSSISSSDEDGDWIPPDWGYRTVGPADFAAAHPPSSPSYLPPSPREEQIVFEEVQTVGWEAEESSEHKGEEELQIDWSGSSDGEDADRAWREFEGAFDDLDALTQQALSSNEELLPSHRLDPNGRLRTAHYGAMQKAAEDAKGYG</sequence>
<feature type="region of interest" description="Disordered" evidence="1">
    <location>
        <begin position="519"/>
        <end position="545"/>
    </location>
</feature>
<organism evidence="2">
    <name type="scientific">Rhodotorula toruloides</name>
    <name type="common">Yeast</name>
    <name type="synonym">Rhodosporidium toruloides</name>
    <dbReference type="NCBI Taxonomy" id="5286"/>
    <lineage>
        <taxon>Eukaryota</taxon>
        <taxon>Fungi</taxon>
        <taxon>Dikarya</taxon>
        <taxon>Basidiomycota</taxon>
        <taxon>Pucciniomycotina</taxon>
        <taxon>Microbotryomycetes</taxon>
        <taxon>Sporidiobolales</taxon>
        <taxon>Sporidiobolaceae</taxon>
        <taxon>Rhodotorula</taxon>
    </lineage>
</organism>
<dbReference type="Gene3D" id="3.80.10.10">
    <property type="entry name" value="Ribonuclease Inhibitor"/>
    <property type="match status" value="1"/>
</dbReference>
<protein>
    <submittedName>
        <fullName evidence="2">RHTO0S07e06392g1_1</fullName>
    </submittedName>
</protein>
<proteinExistence type="predicted"/>
<dbReference type="SUPFAM" id="SSF52047">
    <property type="entry name" value="RNI-like"/>
    <property type="match status" value="1"/>
</dbReference>